<evidence type="ECO:0000313" key="3">
    <source>
        <dbReference type="Proteomes" id="UP000008817"/>
    </source>
</evidence>
<feature type="region of interest" description="Disordered" evidence="1">
    <location>
        <begin position="33"/>
        <end position="63"/>
    </location>
</feature>
<dbReference type="AlphaFoldDB" id="B3PPV1"/>
<dbReference type="Proteomes" id="UP000008817">
    <property type="component" value="Chromosome"/>
</dbReference>
<proteinExistence type="predicted"/>
<reference evidence="2 3" key="1">
    <citation type="submission" date="2008-04" db="EMBL/GenBank/DDBJ databases">
        <title>Genome diversity and DNA divergence of Rhizobium etli.</title>
        <authorList>
            <person name="Gonzalez V."/>
            <person name="Acosta J.L."/>
            <person name="Santamaria R.I."/>
            <person name="Bustos P."/>
            <person name="Hernandez-Gonzalez I.L."/>
            <person name="Fernandez J.L."/>
            <person name="Diaz R."/>
            <person name="Flores M."/>
            <person name="Mora J."/>
            <person name="Palacios R."/>
            <person name="Davila G."/>
        </authorList>
    </citation>
    <scope>NUCLEOTIDE SEQUENCE [LARGE SCALE GENOMIC DNA]</scope>
    <source>
        <strain evidence="2 3">CIAT 652</strain>
    </source>
</reference>
<gene>
    <name evidence="2" type="ordered locus">RHECIAT_CH0002427</name>
</gene>
<evidence type="ECO:0000256" key="1">
    <source>
        <dbReference type="SAM" id="MobiDB-lite"/>
    </source>
</evidence>
<protein>
    <submittedName>
        <fullName evidence="2">Uncharacterized protein</fullName>
    </submittedName>
</protein>
<accession>B3PPV1</accession>
<dbReference type="KEGG" id="rec:RHECIAT_CH0002427"/>
<name>B3PPV1_RHIE6</name>
<evidence type="ECO:0000313" key="2">
    <source>
        <dbReference type="EMBL" id="ACE91380.1"/>
    </source>
</evidence>
<dbReference type="EMBL" id="CP001074">
    <property type="protein sequence ID" value="ACE91380.1"/>
    <property type="molecule type" value="Genomic_DNA"/>
</dbReference>
<dbReference type="HOGENOM" id="CLU_2882783_0_0_5"/>
<sequence length="63" mass="7068">MTQEVDAIGRRQRYGHGQIQDRRVFSVAVAISRRQPPAVSQSRKTGPITRRFEGETKNASGNN</sequence>
<organism evidence="2 3">
    <name type="scientific">Rhizobium etli (strain CIAT 652)</name>
    <dbReference type="NCBI Taxonomy" id="491916"/>
    <lineage>
        <taxon>Bacteria</taxon>
        <taxon>Pseudomonadati</taxon>
        <taxon>Pseudomonadota</taxon>
        <taxon>Alphaproteobacteria</taxon>
        <taxon>Hyphomicrobiales</taxon>
        <taxon>Rhizobiaceae</taxon>
        <taxon>Rhizobium/Agrobacterium group</taxon>
        <taxon>Rhizobium</taxon>
    </lineage>
</organism>